<evidence type="ECO:0000313" key="3">
    <source>
        <dbReference type="Proteomes" id="UP000253729"/>
    </source>
</evidence>
<sequence length="353" mass="39957">MRILNGSTAQAPSEVKVKWPKPNTTITVKINDANPTLVGLLGTALPYRSLQTHAVVAGDQLYHLVPLEELIVSAPYQTESHIANCTKYTPADKKAPDRAKEPDGSVFISSFQHFVIKYGGVTEHQPVATCGRVIDQDMDKLRWVADEVWKCQCETTKHPIEVVLWDASKPEPDPNELDLFKHQRAGVSKEVRNLVEEIHTETQKCWSDISDDIEEIHYGNAPEKPGSKDSYFGAMVFSNSVVRTLGYHVIDNIIKLAFTRPEFTLGHLIALFRDFVPSIADFVGHLGAEYVNDIYERIDKLIKEKVEKNPNKEEAREDFLAMISAFSFYVNLLNAQNLHMFPWRHAKEYPIPS</sequence>
<name>A0A3F3PVF1_9EURO</name>
<dbReference type="Gene3D" id="2.40.100.20">
    <property type="match status" value="1"/>
</dbReference>
<dbReference type="Pfam" id="PF18631">
    <property type="entry name" value="Cucumopine_C"/>
    <property type="match status" value="1"/>
</dbReference>
<dbReference type="Proteomes" id="UP000253729">
    <property type="component" value="Unassembled WGS sequence"/>
</dbReference>
<dbReference type="RefSeq" id="XP_026623338.1">
    <property type="nucleotide sequence ID" value="XM_026769375.1"/>
</dbReference>
<dbReference type="InterPro" id="IPR040602">
    <property type="entry name" value="Cucumopine_C"/>
</dbReference>
<accession>A0A3F3PVF1</accession>
<organism evidence="2 3">
    <name type="scientific">Aspergillus welwitschiae</name>
    <dbReference type="NCBI Taxonomy" id="1341132"/>
    <lineage>
        <taxon>Eukaryota</taxon>
        <taxon>Fungi</taxon>
        <taxon>Dikarya</taxon>
        <taxon>Ascomycota</taxon>
        <taxon>Pezizomycotina</taxon>
        <taxon>Eurotiomycetes</taxon>
        <taxon>Eurotiomycetidae</taxon>
        <taxon>Eurotiales</taxon>
        <taxon>Aspergillaceae</taxon>
        <taxon>Aspergillus</taxon>
        <taxon>Aspergillus subgen. Circumdati</taxon>
    </lineage>
</organism>
<dbReference type="AlphaFoldDB" id="A0A3F3PVF1"/>
<evidence type="ECO:0000259" key="1">
    <source>
        <dbReference type="Pfam" id="PF18631"/>
    </source>
</evidence>
<dbReference type="GeneID" id="38137731"/>
<evidence type="ECO:0000313" key="2">
    <source>
        <dbReference type="EMBL" id="RDH30316.1"/>
    </source>
</evidence>
<gene>
    <name evidence="2" type="ORF">BDQ94DRAFT_161373</name>
</gene>
<dbReference type="EMBL" id="KZ852061">
    <property type="protein sequence ID" value="RDH30316.1"/>
    <property type="molecule type" value="Genomic_DNA"/>
</dbReference>
<proteinExistence type="predicted"/>
<feature type="domain" description="Cucumopine synthase C-terminal helical bundle" evidence="1">
    <location>
        <begin position="191"/>
        <end position="340"/>
    </location>
</feature>
<keyword evidence="3" id="KW-1185">Reference proteome</keyword>
<reference evidence="2 3" key="1">
    <citation type="submission" date="2018-07" db="EMBL/GenBank/DDBJ databases">
        <title>The genomes of Aspergillus section Nigri reveals drivers in fungal speciation.</title>
        <authorList>
            <consortium name="DOE Joint Genome Institute"/>
            <person name="Vesth T.C."/>
            <person name="Nybo J."/>
            <person name="Theobald S."/>
            <person name="Brandl J."/>
            <person name="Frisvad J.C."/>
            <person name="Nielsen K.F."/>
            <person name="Lyhne E.K."/>
            <person name="Kogle M.E."/>
            <person name="Kuo A."/>
            <person name="Riley R."/>
            <person name="Clum A."/>
            <person name="Nolan M."/>
            <person name="Lipzen A."/>
            <person name="Salamov A."/>
            <person name="Henrissat B."/>
            <person name="Wiebenga A."/>
            <person name="De vries R.P."/>
            <person name="Grigoriev I.V."/>
            <person name="Mortensen U.H."/>
            <person name="Andersen M.R."/>
            <person name="Baker S.E."/>
        </authorList>
    </citation>
    <scope>NUCLEOTIDE SEQUENCE [LARGE SCALE GENOMIC DNA]</scope>
    <source>
        <strain evidence="2 3">CBS 139.54b</strain>
    </source>
</reference>
<protein>
    <recommendedName>
        <fullName evidence="1">Cucumopine synthase C-terminal helical bundle domain-containing protein</fullName>
    </recommendedName>
</protein>